<dbReference type="AlphaFoldDB" id="A0A871YCC1"/>
<dbReference type="GO" id="GO:0016787">
    <property type="term" value="F:hydrolase activity"/>
    <property type="evidence" value="ECO:0007669"/>
    <property type="project" value="UniProtKB-KW"/>
</dbReference>
<feature type="domain" description="AB hydrolase-1" evidence="1">
    <location>
        <begin position="68"/>
        <end position="307"/>
    </location>
</feature>
<accession>A0A871YCC1</accession>
<organism evidence="2">
    <name type="scientific">uncultured Actinomycetes bacterium</name>
    <dbReference type="NCBI Taxonomy" id="152507"/>
    <lineage>
        <taxon>Bacteria</taxon>
        <taxon>Bacillati</taxon>
        <taxon>Actinomycetota</taxon>
        <taxon>Actinomycetes</taxon>
        <taxon>environmental samples</taxon>
    </lineage>
</organism>
<dbReference type="Pfam" id="PF00561">
    <property type="entry name" value="Abhydrolase_1"/>
    <property type="match status" value="1"/>
</dbReference>
<dbReference type="Gene3D" id="3.40.50.1820">
    <property type="entry name" value="alpha/beta hydrolase"/>
    <property type="match status" value="1"/>
</dbReference>
<evidence type="ECO:0000259" key="1">
    <source>
        <dbReference type="Pfam" id="PF00561"/>
    </source>
</evidence>
<keyword evidence="2" id="KW-0378">Hydrolase</keyword>
<dbReference type="InterPro" id="IPR029058">
    <property type="entry name" value="AB_hydrolase_fold"/>
</dbReference>
<proteinExistence type="predicted"/>
<evidence type="ECO:0000313" key="2">
    <source>
        <dbReference type="EMBL" id="QOV09094.1"/>
    </source>
</evidence>
<name>A0A871YCC1_9ACTN</name>
<dbReference type="EMBL" id="MW122883">
    <property type="protein sequence ID" value="QOV09094.1"/>
    <property type="molecule type" value="Genomic_DNA"/>
</dbReference>
<protein>
    <submittedName>
        <fullName evidence="2">Alpha/beta hydrolase</fullName>
    </submittedName>
</protein>
<dbReference type="PRINTS" id="PR00412">
    <property type="entry name" value="EPOXHYDRLASE"/>
</dbReference>
<gene>
    <name evidence="2" type="ORF">HULAa32G3_00014</name>
</gene>
<dbReference type="SUPFAM" id="SSF53474">
    <property type="entry name" value="alpha/beta-Hydrolases"/>
    <property type="match status" value="1"/>
</dbReference>
<sequence>MKRFLKRFWFPILLVLFFGPFLIPVNSSGTQTKEQAAETLWGNESKWIEIADHEVHYVTAGDPKSDNLIILMHGFGASAFSYKQILEPLSKVGFVVAYDRAAFGFTERPTTWSLNPYGFEGQMAVLDGMVNNFGEGKNVYVVGHSAGGSLAASYAVENQSKLTGLVLFAPAVLTTGGSPEWLNFILSLPPINHVGPLLVAPIATNGLDILYDSYFNRNNVTQETLDGYTAPLKINGWERAFWEFNLAPRDTSIKDRITEIRIPTLVITGDTDRIVPSADSIQVSKMISGSELVVITRAGHLANEERPSEFSQAIIKFITT</sequence>
<dbReference type="InterPro" id="IPR000639">
    <property type="entry name" value="Epox_hydrolase-like"/>
</dbReference>
<dbReference type="PANTHER" id="PTHR43689:SF1">
    <property type="entry name" value="ALPHA_BETA-HYDROLASES SUPERFAMILY PROTEIN"/>
    <property type="match status" value="1"/>
</dbReference>
<dbReference type="PANTHER" id="PTHR43689">
    <property type="entry name" value="HYDROLASE"/>
    <property type="match status" value="1"/>
</dbReference>
<dbReference type="InterPro" id="IPR000073">
    <property type="entry name" value="AB_hydrolase_1"/>
</dbReference>
<dbReference type="PRINTS" id="PR00111">
    <property type="entry name" value="ABHYDROLASE"/>
</dbReference>
<reference evidence="2" key="1">
    <citation type="submission" date="2020-10" db="EMBL/GenBank/DDBJ databases">
        <title>Diverse heliorhodopsins detected via functional metagenomics in peat lake Actinobacteria, Chloroflexi and Archaea.</title>
        <authorList>
            <person name="Chazan A."/>
            <person name="Rozenberg A."/>
            <person name="Tahan R."/>
            <person name="Mannen K."/>
            <person name="Nagata T."/>
            <person name="Yaish S."/>
            <person name="Larom S."/>
            <person name="Kandori H."/>
            <person name="Inoue K."/>
            <person name="Beja O."/>
            <person name="Pushkarev A."/>
        </authorList>
    </citation>
    <scope>NUCLEOTIDE SEQUENCE</scope>
</reference>